<organism evidence="2">
    <name type="scientific">marine sediment metagenome</name>
    <dbReference type="NCBI Taxonomy" id="412755"/>
    <lineage>
        <taxon>unclassified sequences</taxon>
        <taxon>metagenomes</taxon>
        <taxon>ecological metagenomes</taxon>
    </lineage>
</organism>
<proteinExistence type="predicted"/>
<gene>
    <name evidence="2" type="ORF">S01H1_74614</name>
</gene>
<evidence type="ECO:0000256" key="1">
    <source>
        <dbReference type="SAM" id="MobiDB-lite"/>
    </source>
</evidence>
<feature type="compositionally biased region" description="Basic and acidic residues" evidence="1">
    <location>
        <begin position="30"/>
        <end position="43"/>
    </location>
</feature>
<accession>X0X5H1</accession>
<feature type="non-terminal residue" evidence="2">
    <location>
        <position position="1"/>
    </location>
</feature>
<evidence type="ECO:0000313" key="2">
    <source>
        <dbReference type="EMBL" id="GAG38280.1"/>
    </source>
</evidence>
<feature type="region of interest" description="Disordered" evidence="1">
    <location>
        <begin position="25"/>
        <end position="44"/>
    </location>
</feature>
<name>X0X5H1_9ZZZZ</name>
<dbReference type="EMBL" id="BARS01049928">
    <property type="protein sequence ID" value="GAG38280.1"/>
    <property type="molecule type" value="Genomic_DNA"/>
</dbReference>
<reference evidence="2" key="1">
    <citation type="journal article" date="2014" name="Front. Microbiol.">
        <title>High frequency of phylogenetically diverse reductive dehalogenase-homologous genes in deep subseafloor sedimentary metagenomes.</title>
        <authorList>
            <person name="Kawai M."/>
            <person name="Futagami T."/>
            <person name="Toyoda A."/>
            <person name="Takaki Y."/>
            <person name="Nishi S."/>
            <person name="Hori S."/>
            <person name="Arai W."/>
            <person name="Tsubouchi T."/>
            <person name="Morono Y."/>
            <person name="Uchiyama I."/>
            <person name="Ito T."/>
            <person name="Fujiyama A."/>
            <person name="Inagaki F."/>
            <person name="Takami H."/>
        </authorList>
    </citation>
    <scope>NUCLEOTIDE SEQUENCE</scope>
    <source>
        <strain evidence="2">Expedition CK06-06</strain>
    </source>
</reference>
<sequence length="80" mass="8721">TTAARVRSALAPAIGRGVPAGSYTVRQASRAKERPGGVDRALGETDPWGMGRYVDLLDHYNVPHIIRTRKRKLPKKSTAP</sequence>
<comment type="caution">
    <text evidence="2">The sequence shown here is derived from an EMBL/GenBank/DDBJ whole genome shotgun (WGS) entry which is preliminary data.</text>
</comment>
<protein>
    <submittedName>
        <fullName evidence="2">Uncharacterized protein</fullName>
    </submittedName>
</protein>
<dbReference type="AlphaFoldDB" id="X0X5H1"/>